<accession>A0ABY6TKS6</accession>
<dbReference type="InterPro" id="IPR005619">
    <property type="entry name" value="Uncharacterised_YajG"/>
</dbReference>
<evidence type="ECO:0000313" key="3">
    <source>
        <dbReference type="Proteomes" id="UP000308167"/>
    </source>
</evidence>
<keyword evidence="1" id="KW-0732">Signal</keyword>
<dbReference type="Pfam" id="PF03923">
    <property type="entry name" value="Lipoprotein_16"/>
    <property type="match status" value="1"/>
</dbReference>
<name>A0ABY6TKS6_9PAST</name>
<evidence type="ECO:0000256" key="1">
    <source>
        <dbReference type="SAM" id="SignalP"/>
    </source>
</evidence>
<dbReference type="PROSITE" id="PS51257">
    <property type="entry name" value="PROKAR_LIPOPROTEIN"/>
    <property type="match status" value="1"/>
</dbReference>
<protein>
    <submittedName>
        <fullName evidence="2">Lipoprotein</fullName>
    </submittedName>
</protein>
<proteinExistence type="predicted"/>
<feature type="chain" id="PRO_5046919451" evidence="1">
    <location>
        <begin position="23"/>
        <end position="197"/>
    </location>
</feature>
<dbReference type="Proteomes" id="UP000308167">
    <property type="component" value="Unassembled WGS sequence"/>
</dbReference>
<comment type="caution">
    <text evidence="2">The sequence shown here is derived from an EMBL/GenBank/DDBJ whole genome shotgun (WGS) entry which is preliminary data.</text>
</comment>
<gene>
    <name evidence="2" type="ORF">SAMEA1410922_01138</name>
</gene>
<evidence type="ECO:0000313" key="2">
    <source>
        <dbReference type="EMBL" id="VTU07752.1"/>
    </source>
</evidence>
<keyword evidence="2" id="KW-0449">Lipoprotein</keyword>
<dbReference type="GeneID" id="86155533"/>
<feature type="signal peptide" evidence="1">
    <location>
        <begin position="1"/>
        <end position="22"/>
    </location>
</feature>
<reference evidence="2 3" key="1">
    <citation type="submission" date="2019-05" db="EMBL/GenBank/DDBJ databases">
        <authorList>
            <consortium name="Pathogen Informatics"/>
        </authorList>
    </citation>
    <scope>NUCLEOTIDE SEQUENCE [LARGE SCALE GENOMIC DNA]</scope>
    <source>
        <strain evidence="2 3">NM319</strain>
    </source>
</reference>
<organism evidence="2 3">
    <name type="scientific">Actinobacillus porcinus</name>
    <dbReference type="NCBI Taxonomy" id="51048"/>
    <lineage>
        <taxon>Bacteria</taxon>
        <taxon>Pseudomonadati</taxon>
        <taxon>Pseudomonadota</taxon>
        <taxon>Gammaproteobacteria</taxon>
        <taxon>Pasteurellales</taxon>
        <taxon>Pasteurellaceae</taxon>
        <taxon>Actinobacillus</taxon>
    </lineage>
</organism>
<dbReference type="RefSeq" id="WP_135709942.1">
    <property type="nucleotide sequence ID" value="NZ_CABFKI010000006.1"/>
</dbReference>
<keyword evidence="3" id="KW-1185">Reference proteome</keyword>
<dbReference type="EMBL" id="CABFKI010000006">
    <property type="protein sequence ID" value="VTU07752.1"/>
    <property type="molecule type" value="Genomic_DNA"/>
</dbReference>
<sequence length="197" mass="21658">MKMKKFSLAALVVSSMLLTACATQSNTLVFNPQAPTVTTSFNTNNQRAIVSVVTKDGRMQPEVSSFVKDGQIQKLQAQPSVEQLFQQVMLQNLNAKGFRLATNGANTQVLVTVKDFFAKVSQGNLRYEINSKIQLEVHVQGAQGNFTKNLGATRSQQGAFNANNDEIKKVLDQNLSDVINAIYQDQEIANAINQYAN</sequence>